<feature type="region of interest" description="Disordered" evidence="1">
    <location>
        <begin position="1"/>
        <end position="44"/>
    </location>
</feature>
<feature type="compositionally biased region" description="Basic residues" evidence="1">
    <location>
        <begin position="15"/>
        <end position="25"/>
    </location>
</feature>
<dbReference type="InterPro" id="IPR002347">
    <property type="entry name" value="SDR_fam"/>
</dbReference>
<dbReference type="Proteomes" id="UP000268329">
    <property type="component" value="Chromosome"/>
</dbReference>
<dbReference type="Pfam" id="PF00106">
    <property type="entry name" value="adh_short"/>
    <property type="match status" value="1"/>
</dbReference>
<dbReference type="PANTHER" id="PTHR43431">
    <property type="entry name" value="OXIDOREDUCTASE, SHORT CHAIN DEHYDROGENASE/REDUCTASE FAMILY (AFU_ORTHOLOGUE AFUA_5G14000)"/>
    <property type="match status" value="1"/>
</dbReference>
<dbReference type="InterPro" id="IPR036291">
    <property type="entry name" value="NAD(P)-bd_dom_sf"/>
</dbReference>
<proteinExistence type="predicted"/>
<sequence length="282" mass="29150">MGHQALPHPSPGRLHGVRRPGRGRNRPLVAGRTSGRRAVTGPQEHSAVGGAIVSKGSALIVGVGPGLGLALARAFARDGNPVALFGRGAERLEEYASGLVAEGHTANAYQADAADPKALQAALVKAADELGAPEVLVYNAALLAADTPTGLDAQDFARALAVNVTGAMVAARTVLPLLPDDRGSLLFTGGGLALDPSPEYSSLSVGKAALRAYVQSLYKQQQGTGVHVTTVTVTGYIGGDDPRFTPEALAAAYLDLHHQPQGWWQAELLYPDHPAFGPAPRC</sequence>
<dbReference type="Gene3D" id="3.40.50.720">
    <property type="entry name" value="NAD(P)-binding Rossmann-like Domain"/>
    <property type="match status" value="1"/>
</dbReference>
<dbReference type="SUPFAM" id="SSF51735">
    <property type="entry name" value="NAD(P)-binding Rossmann-fold domains"/>
    <property type="match status" value="1"/>
</dbReference>
<keyword evidence="3" id="KW-1185">Reference proteome</keyword>
<dbReference type="EMBL" id="CP033073">
    <property type="protein sequence ID" value="AYN43318.1"/>
    <property type="molecule type" value="Genomic_DNA"/>
</dbReference>
<dbReference type="AlphaFoldDB" id="A0A3G2JLL0"/>
<evidence type="ECO:0000256" key="1">
    <source>
        <dbReference type="SAM" id="MobiDB-lite"/>
    </source>
</evidence>
<evidence type="ECO:0000313" key="3">
    <source>
        <dbReference type="Proteomes" id="UP000268329"/>
    </source>
</evidence>
<reference evidence="2 3" key="1">
    <citation type="submission" date="2018-10" db="EMBL/GenBank/DDBJ databases">
        <title>The genome of Streptomyces dangxiongensis Z022.</title>
        <authorList>
            <person name="Zhang B."/>
        </authorList>
    </citation>
    <scope>NUCLEOTIDE SEQUENCE [LARGE SCALE GENOMIC DNA]</scope>
    <source>
        <strain evidence="2 3">Z022</strain>
    </source>
</reference>
<dbReference type="PANTHER" id="PTHR43431:SF1">
    <property type="entry name" value="OS08G0476300 PROTEIN"/>
    <property type="match status" value="1"/>
</dbReference>
<evidence type="ECO:0000313" key="2">
    <source>
        <dbReference type="EMBL" id="AYN43318.1"/>
    </source>
</evidence>
<protein>
    <submittedName>
        <fullName evidence="2">SDR family NAD(P)-dependent oxidoreductase</fullName>
    </submittedName>
</protein>
<name>A0A3G2JLL0_9ACTN</name>
<gene>
    <name evidence="2" type="ORF">D9753_35660</name>
</gene>
<dbReference type="KEGG" id="sdd:D9753_35660"/>
<dbReference type="OrthoDB" id="9799818at2"/>
<accession>A0A3G2JLL0</accession>
<organism evidence="2 3">
    <name type="scientific">Streptomyces dangxiongensis</name>
    <dbReference type="NCBI Taxonomy" id="1442032"/>
    <lineage>
        <taxon>Bacteria</taxon>
        <taxon>Bacillati</taxon>
        <taxon>Actinomycetota</taxon>
        <taxon>Actinomycetes</taxon>
        <taxon>Kitasatosporales</taxon>
        <taxon>Streptomycetaceae</taxon>
        <taxon>Streptomyces</taxon>
    </lineage>
</organism>